<evidence type="ECO:0000313" key="3">
    <source>
        <dbReference type="Proteomes" id="UP000807353"/>
    </source>
</evidence>
<dbReference type="PANTHER" id="PTHR43130">
    <property type="entry name" value="ARAC-FAMILY TRANSCRIPTIONAL REGULATOR"/>
    <property type="match status" value="1"/>
</dbReference>
<gene>
    <name evidence="2" type="ORF">BDZ94DRAFT_1267911</name>
</gene>
<dbReference type="InterPro" id="IPR002818">
    <property type="entry name" value="DJ-1/PfpI"/>
</dbReference>
<keyword evidence="3" id="KW-1185">Reference proteome</keyword>
<dbReference type="OrthoDB" id="543156at2759"/>
<dbReference type="Pfam" id="PF01965">
    <property type="entry name" value="DJ-1_PfpI"/>
    <property type="match status" value="1"/>
</dbReference>
<evidence type="ECO:0000313" key="2">
    <source>
        <dbReference type="EMBL" id="KAF9459627.1"/>
    </source>
</evidence>
<sequence>MSTSMKTLQIGVMLESVQLSDIVGMDILGSISKEYFDFANTSFPIPKHFFALAHPMKFHYIASSLSEPAFMTPSLNFKPTVTYEDCPRDLDILLIGGPLPTHRPAAADVFMKEAVEKTEVIMSVCIGGLWLADAGVLKGKNATTNREALELAKKTHPEVEWKDEKWVVDGKFWTAGGAGCGVDMIVEYMRSGRFDKEMVEYTLKGLQFGVGERASRFYKD</sequence>
<dbReference type="InterPro" id="IPR029062">
    <property type="entry name" value="Class_I_gatase-like"/>
</dbReference>
<feature type="domain" description="DJ-1/PfpI" evidence="1">
    <location>
        <begin position="60"/>
        <end position="189"/>
    </location>
</feature>
<dbReference type="InterPro" id="IPR052158">
    <property type="entry name" value="INH-QAR"/>
</dbReference>
<organism evidence="2 3">
    <name type="scientific">Collybia nuda</name>
    <dbReference type="NCBI Taxonomy" id="64659"/>
    <lineage>
        <taxon>Eukaryota</taxon>
        <taxon>Fungi</taxon>
        <taxon>Dikarya</taxon>
        <taxon>Basidiomycota</taxon>
        <taxon>Agaricomycotina</taxon>
        <taxon>Agaricomycetes</taxon>
        <taxon>Agaricomycetidae</taxon>
        <taxon>Agaricales</taxon>
        <taxon>Tricholomatineae</taxon>
        <taxon>Clitocybaceae</taxon>
        <taxon>Collybia</taxon>
    </lineage>
</organism>
<dbReference type="SUPFAM" id="SSF52317">
    <property type="entry name" value="Class I glutamine amidotransferase-like"/>
    <property type="match status" value="1"/>
</dbReference>
<keyword evidence="2" id="KW-0315">Glutamine amidotransferase</keyword>
<accession>A0A9P5XZS7</accession>
<dbReference type="EMBL" id="MU150313">
    <property type="protein sequence ID" value="KAF9459627.1"/>
    <property type="molecule type" value="Genomic_DNA"/>
</dbReference>
<dbReference type="AlphaFoldDB" id="A0A9P5XZS7"/>
<dbReference type="Gene3D" id="3.40.50.880">
    <property type="match status" value="1"/>
</dbReference>
<evidence type="ECO:0000259" key="1">
    <source>
        <dbReference type="Pfam" id="PF01965"/>
    </source>
</evidence>
<name>A0A9P5XZS7_9AGAR</name>
<comment type="caution">
    <text evidence="2">The sequence shown here is derived from an EMBL/GenBank/DDBJ whole genome shotgun (WGS) entry which is preliminary data.</text>
</comment>
<proteinExistence type="predicted"/>
<dbReference type="PANTHER" id="PTHR43130:SF7">
    <property type="entry name" value="DJ-1_PFPI DOMAIN-CONTAINING PROTEIN"/>
    <property type="match status" value="1"/>
</dbReference>
<reference evidence="2" key="1">
    <citation type="submission" date="2020-11" db="EMBL/GenBank/DDBJ databases">
        <authorList>
            <consortium name="DOE Joint Genome Institute"/>
            <person name="Ahrendt S."/>
            <person name="Riley R."/>
            <person name="Andreopoulos W."/>
            <person name="Labutti K."/>
            <person name="Pangilinan J."/>
            <person name="Ruiz-Duenas F.J."/>
            <person name="Barrasa J.M."/>
            <person name="Sanchez-Garcia M."/>
            <person name="Camarero S."/>
            <person name="Miyauchi S."/>
            <person name="Serrano A."/>
            <person name="Linde D."/>
            <person name="Babiker R."/>
            <person name="Drula E."/>
            <person name="Ayuso-Fernandez I."/>
            <person name="Pacheco R."/>
            <person name="Padilla G."/>
            <person name="Ferreira P."/>
            <person name="Barriuso J."/>
            <person name="Kellner H."/>
            <person name="Castanera R."/>
            <person name="Alfaro M."/>
            <person name="Ramirez L."/>
            <person name="Pisabarro A.G."/>
            <person name="Kuo A."/>
            <person name="Tritt A."/>
            <person name="Lipzen A."/>
            <person name="He G."/>
            <person name="Yan M."/>
            <person name="Ng V."/>
            <person name="Cullen D."/>
            <person name="Martin F."/>
            <person name="Rosso M.-N."/>
            <person name="Henrissat B."/>
            <person name="Hibbett D."/>
            <person name="Martinez A.T."/>
            <person name="Grigoriev I.V."/>
        </authorList>
    </citation>
    <scope>NUCLEOTIDE SEQUENCE</scope>
    <source>
        <strain evidence="2">CBS 247.69</strain>
    </source>
</reference>
<dbReference type="Proteomes" id="UP000807353">
    <property type="component" value="Unassembled WGS sequence"/>
</dbReference>
<protein>
    <submittedName>
        <fullName evidence="2">Class I glutamine amidotransferase-like protein</fullName>
    </submittedName>
</protein>